<accession>A0A835PTP8</accession>
<organism evidence="2 3">
    <name type="scientific">Vanilla planifolia</name>
    <name type="common">Vanilla</name>
    <dbReference type="NCBI Taxonomy" id="51239"/>
    <lineage>
        <taxon>Eukaryota</taxon>
        <taxon>Viridiplantae</taxon>
        <taxon>Streptophyta</taxon>
        <taxon>Embryophyta</taxon>
        <taxon>Tracheophyta</taxon>
        <taxon>Spermatophyta</taxon>
        <taxon>Magnoliopsida</taxon>
        <taxon>Liliopsida</taxon>
        <taxon>Asparagales</taxon>
        <taxon>Orchidaceae</taxon>
        <taxon>Vanilloideae</taxon>
        <taxon>Vanilleae</taxon>
        <taxon>Vanilla</taxon>
    </lineage>
</organism>
<gene>
    <name evidence="2" type="ORF">HPP92_023617</name>
</gene>
<sequence>MGDDRRAAVTSKQNESPPSLISYKDECPNAVIDLAAVNDGIARDDCIKNAT</sequence>
<name>A0A835PTP8_VANPL</name>
<reference evidence="2 3" key="1">
    <citation type="journal article" date="2020" name="Nat. Food">
        <title>A phased Vanilla planifolia genome enables genetic improvement of flavour and production.</title>
        <authorList>
            <person name="Hasing T."/>
            <person name="Tang H."/>
            <person name="Brym M."/>
            <person name="Khazi F."/>
            <person name="Huang T."/>
            <person name="Chambers A.H."/>
        </authorList>
    </citation>
    <scope>NUCLEOTIDE SEQUENCE [LARGE SCALE GENOMIC DNA]</scope>
    <source>
        <tissue evidence="2">Leaf</tissue>
    </source>
</reference>
<proteinExistence type="predicted"/>
<dbReference type="EMBL" id="JADCNL010000012">
    <property type="protein sequence ID" value="KAG0458460.1"/>
    <property type="molecule type" value="Genomic_DNA"/>
</dbReference>
<feature type="region of interest" description="Disordered" evidence="1">
    <location>
        <begin position="1"/>
        <end position="22"/>
    </location>
</feature>
<dbReference type="OrthoDB" id="1079501at2759"/>
<dbReference type="Proteomes" id="UP000636800">
    <property type="component" value="Chromosome 12"/>
</dbReference>
<protein>
    <submittedName>
        <fullName evidence="2">Uncharacterized protein</fullName>
    </submittedName>
</protein>
<keyword evidence="3" id="KW-1185">Reference proteome</keyword>
<evidence type="ECO:0000256" key="1">
    <source>
        <dbReference type="SAM" id="MobiDB-lite"/>
    </source>
</evidence>
<dbReference type="AlphaFoldDB" id="A0A835PTP8"/>
<evidence type="ECO:0000313" key="3">
    <source>
        <dbReference type="Proteomes" id="UP000636800"/>
    </source>
</evidence>
<evidence type="ECO:0000313" key="2">
    <source>
        <dbReference type="EMBL" id="KAG0458460.1"/>
    </source>
</evidence>
<comment type="caution">
    <text evidence="2">The sequence shown here is derived from an EMBL/GenBank/DDBJ whole genome shotgun (WGS) entry which is preliminary data.</text>
</comment>
<feature type="compositionally biased region" description="Polar residues" evidence="1">
    <location>
        <begin position="10"/>
        <end position="19"/>
    </location>
</feature>